<sequence>MAWERRRNGNSYYYRSVRRYGRIEKEYYGSGYDGIAAAQMFAAIKQARRKLTCFENEVRKQARISARKFQQLLEFPLPVLAGLLAPTDYRLPELTDRQKRLIGKATAQELKQWGKTALYLQLVTMSGRSSSQLDYLKQLVEGKVALPEGMHAHPIQELFYEQLMLMTLIDASRTLKKSGHRARQTARYHYEYPGLYSRAHKARAAIERVAFAVHKFPVSHVTPPETYSLDLKIQIKLDFPEKEIETENLYWPLYLHEHACRLPKAAEASSSTTLPEGVNVEESADPQAVDNDQTLEKTATVDLRSEKLLLLRIPQPDVDSRINHLPPFIHLTKAG</sequence>
<name>A0A1C3EIQ5_9PLAN</name>
<gene>
    <name evidence="3" type="ORF">A6X21_05010</name>
</gene>
<evidence type="ECO:0000313" key="3">
    <source>
        <dbReference type="EMBL" id="ODA33126.1"/>
    </source>
</evidence>
<dbReference type="EMBL" id="LYDR01000058">
    <property type="protein sequence ID" value="ODA33126.1"/>
    <property type="molecule type" value="Genomic_DNA"/>
</dbReference>
<reference evidence="3 4" key="1">
    <citation type="submission" date="2016-05" db="EMBL/GenBank/DDBJ databases">
        <title>Genomic and physiological characterization of Planctopirus sp. isolated from fresh water lake.</title>
        <authorList>
            <person name="Subhash Y."/>
            <person name="Ramana C."/>
        </authorList>
    </citation>
    <scope>NUCLEOTIDE SEQUENCE [LARGE SCALE GENOMIC DNA]</scope>
    <source>
        <strain evidence="3 4">JC280</strain>
    </source>
</reference>
<dbReference type="OrthoDB" id="9818665at2"/>
<accession>A0A1C3EIQ5</accession>
<dbReference type="Proteomes" id="UP000094828">
    <property type="component" value="Unassembled WGS sequence"/>
</dbReference>
<proteinExistence type="predicted"/>
<dbReference type="RefSeq" id="WP_068846964.1">
    <property type="nucleotide sequence ID" value="NZ_LYDR01000058.1"/>
</dbReference>
<keyword evidence="4" id="KW-1185">Reference proteome</keyword>
<organism evidence="3 4">
    <name type="scientific">Planctopirus hydrillae</name>
    <dbReference type="NCBI Taxonomy" id="1841610"/>
    <lineage>
        <taxon>Bacteria</taxon>
        <taxon>Pseudomonadati</taxon>
        <taxon>Planctomycetota</taxon>
        <taxon>Planctomycetia</taxon>
        <taxon>Planctomycetales</taxon>
        <taxon>Planctomycetaceae</taxon>
        <taxon>Planctopirus</taxon>
    </lineage>
</organism>
<evidence type="ECO:0000256" key="1">
    <source>
        <dbReference type="SAM" id="Coils"/>
    </source>
</evidence>
<protein>
    <submittedName>
        <fullName evidence="3">Uncharacterized protein</fullName>
    </submittedName>
</protein>
<keyword evidence="1" id="KW-0175">Coiled coil</keyword>
<evidence type="ECO:0000313" key="4">
    <source>
        <dbReference type="Proteomes" id="UP000094828"/>
    </source>
</evidence>
<feature type="coiled-coil region" evidence="1">
    <location>
        <begin position="37"/>
        <end position="64"/>
    </location>
</feature>
<evidence type="ECO:0000256" key="2">
    <source>
        <dbReference type="SAM" id="MobiDB-lite"/>
    </source>
</evidence>
<comment type="caution">
    <text evidence="3">The sequence shown here is derived from an EMBL/GenBank/DDBJ whole genome shotgun (WGS) entry which is preliminary data.</text>
</comment>
<dbReference type="AlphaFoldDB" id="A0A1C3EIQ5"/>
<feature type="region of interest" description="Disordered" evidence="2">
    <location>
        <begin position="271"/>
        <end position="292"/>
    </location>
</feature>